<protein>
    <submittedName>
        <fullName evidence="5">Glycosyltransferase</fullName>
    </submittedName>
</protein>
<dbReference type="InterPro" id="IPR001173">
    <property type="entry name" value="Glyco_trans_2-like"/>
</dbReference>
<name>A0A6I4URE2_9SPHN</name>
<dbReference type="EMBL" id="WTYK01000003">
    <property type="protein sequence ID" value="MXP41361.1"/>
    <property type="molecule type" value="Genomic_DNA"/>
</dbReference>
<comment type="similarity">
    <text evidence="1">Belongs to the glycosyltransferase 2 family.</text>
</comment>
<accession>A0A6I4URE2</accession>
<dbReference type="PANTHER" id="PTHR43179:SF12">
    <property type="entry name" value="GALACTOFURANOSYLTRANSFERASE GLFT2"/>
    <property type="match status" value="1"/>
</dbReference>
<proteinExistence type="inferred from homology"/>
<reference evidence="5 6" key="1">
    <citation type="submission" date="2019-12" db="EMBL/GenBank/DDBJ databases">
        <title>Genomic-based taxomic classification of the family Erythrobacteraceae.</title>
        <authorList>
            <person name="Xu L."/>
        </authorList>
    </citation>
    <scope>NUCLEOTIDE SEQUENCE [LARGE SCALE GENOMIC DNA]</scope>
    <source>
        <strain evidence="5 6">MCCC 1K02066</strain>
    </source>
</reference>
<comment type="caution">
    <text evidence="5">The sequence shown here is derived from an EMBL/GenBank/DDBJ whole genome shotgun (WGS) entry which is preliminary data.</text>
</comment>
<organism evidence="5 6">
    <name type="scientific">Croceibacterium soli</name>
    <dbReference type="NCBI Taxonomy" id="1739690"/>
    <lineage>
        <taxon>Bacteria</taxon>
        <taxon>Pseudomonadati</taxon>
        <taxon>Pseudomonadota</taxon>
        <taxon>Alphaproteobacteria</taxon>
        <taxon>Sphingomonadales</taxon>
        <taxon>Erythrobacteraceae</taxon>
        <taxon>Croceibacterium</taxon>
    </lineage>
</organism>
<evidence type="ECO:0000256" key="3">
    <source>
        <dbReference type="ARBA" id="ARBA00022679"/>
    </source>
</evidence>
<evidence type="ECO:0000256" key="2">
    <source>
        <dbReference type="ARBA" id="ARBA00022676"/>
    </source>
</evidence>
<gene>
    <name evidence="5" type="ORF">GRI75_06865</name>
</gene>
<keyword evidence="3 5" id="KW-0808">Transferase</keyword>
<keyword evidence="6" id="KW-1185">Reference proteome</keyword>
<dbReference type="Pfam" id="PF00535">
    <property type="entry name" value="Glycos_transf_2"/>
    <property type="match status" value="1"/>
</dbReference>
<evidence type="ECO:0000256" key="1">
    <source>
        <dbReference type="ARBA" id="ARBA00006739"/>
    </source>
</evidence>
<keyword evidence="2" id="KW-0328">Glycosyltransferase</keyword>
<dbReference type="OrthoDB" id="8404680at2"/>
<dbReference type="AlphaFoldDB" id="A0A6I4URE2"/>
<dbReference type="RefSeq" id="WP_160746218.1">
    <property type="nucleotide sequence ID" value="NZ_WTYK01000003.1"/>
</dbReference>
<dbReference type="PANTHER" id="PTHR43179">
    <property type="entry name" value="RHAMNOSYLTRANSFERASE WBBL"/>
    <property type="match status" value="1"/>
</dbReference>
<dbReference type="SUPFAM" id="SSF53448">
    <property type="entry name" value="Nucleotide-diphospho-sugar transferases"/>
    <property type="match status" value="1"/>
</dbReference>
<sequence length="288" mass="31993">MRIHIAIATTGRPSITRQVVRRLSQQTRRPDGVIVVGASRSDVAGLEGSAPNLEVTTAERGLCKQRNAALDRLKGKCDVVVFFDDDFVPANDYLAALEDMLTSEPEVIGLTGELVADGARTSPIAFCEAATRLDMARERPQPVHRKCTSLYGCNMAFRLQAAEGLRFDETLPLYGWQEDVDFTHQLSWRGDLIHTSRITGIHMGARSGKTSGRRLGYSQVANIVYLRRKGTLQPWHGEELLLRNLMANAVKSIRPEPDVDRRGRLAGNLLALADLVRGRIDPRRIELL</sequence>
<dbReference type="Gene3D" id="3.90.550.10">
    <property type="entry name" value="Spore Coat Polysaccharide Biosynthesis Protein SpsA, Chain A"/>
    <property type="match status" value="1"/>
</dbReference>
<dbReference type="Proteomes" id="UP000469159">
    <property type="component" value="Unassembled WGS sequence"/>
</dbReference>
<evidence type="ECO:0000259" key="4">
    <source>
        <dbReference type="Pfam" id="PF00535"/>
    </source>
</evidence>
<dbReference type="InterPro" id="IPR029044">
    <property type="entry name" value="Nucleotide-diphossugar_trans"/>
</dbReference>
<dbReference type="GO" id="GO:0016757">
    <property type="term" value="F:glycosyltransferase activity"/>
    <property type="evidence" value="ECO:0007669"/>
    <property type="project" value="UniProtKB-KW"/>
</dbReference>
<evidence type="ECO:0000313" key="6">
    <source>
        <dbReference type="Proteomes" id="UP000469159"/>
    </source>
</evidence>
<feature type="domain" description="Glycosyltransferase 2-like" evidence="4">
    <location>
        <begin position="5"/>
        <end position="108"/>
    </location>
</feature>
<evidence type="ECO:0000313" key="5">
    <source>
        <dbReference type="EMBL" id="MXP41361.1"/>
    </source>
</evidence>